<evidence type="ECO:0000256" key="4">
    <source>
        <dbReference type="SAM" id="SignalP"/>
    </source>
</evidence>
<keyword evidence="3" id="KW-0812">Transmembrane</keyword>
<feature type="compositionally biased region" description="Low complexity" evidence="2">
    <location>
        <begin position="489"/>
        <end position="510"/>
    </location>
</feature>
<evidence type="ECO:0000256" key="3">
    <source>
        <dbReference type="SAM" id="Phobius"/>
    </source>
</evidence>
<gene>
    <name evidence="5" type="ORF">MOBT1_000370</name>
</gene>
<feature type="signal peptide" evidence="4">
    <location>
        <begin position="1"/>
        <end position="18"/>
    </location>
</feature>
<feature type="compositionally biased region" description="Low complexity" evidence="2">
    <location>
        <begin position="902"/>
        <end position="938"/>
    </location>
</feature>
<feature type="region of interest" description="Disordered" evidence="2">
    <location>
        <begin position="476"/>
        <end position="521"/>
    </location>
</feature>
<reference evidence="5" key="1">
    <citation type="submission" date="2023-03" db="EMBL/GenBank/DDBJ databases">
        <title>Mating type loci evolution in Malassezia.</title>
        <authorList>
            <person name="Coelho M.A."/>
        </authorList>
    </citation>
    <scope>NUCLEOTIDE SEQUENCE</scope>
    <source>
        <strain evidence="5">CBS 7876</strain>
    </source>
</reference>
<feature type="compositionally biased region" description="Polar residues" evidence="2">
    <location>
        <begin position="97"/>
        <end position="106"/>
    </location>
</feature>
<evidence type="ECO:0000313" key="5">
    <source>
        <dbReference type="EMBL" id="WFD01694.1"/>
    </source>
</evidence>
<keyword evidence="3" id="KW-1133">Transmembrane helix</keyword>
<protein>
    <submittedName>
        <fullName evidence="5">Uncharacterized protein</fullName>
    </submittedName>
</protein>
<organism evidence="5 6">
    <name type="scientific">Malassezia obtusa</name>
    <dbReference type="NCBI Taxonomy" id="76774"/>
    <lineage>
        <taxon>Eukaryota</taxon>
        <taxon>Fungi</taxon>
        <taxon>Dikarya</taxon>
        <taxon>Basidiomycota</taxon>
        <taxon>Ustilaginomycotina</taxon>
        <taxon>Malasseziomycetes</taxon>
        <taxon>Malasseziales</taxon>
        <taxon>Malasseziaceae</taxon>
        <taxon>Malassezia</taxon>
    </lineage>
</organism>
<evidence type="ECO:0000313" key="6">
    <source>
        <dbReference type="Proteomes" id="UP001214603"/>
    </source>
</evidence>
<dbReference type="EMBL" id="CP119934">
    <property type="protein sequence ID" value="WFD01694.1"/>
    <property type="molecule type" value="Genomic_DNA"/>
</dbReference>
<sequence length="1080" mass="117305">MRASILLLVLALVALAAARIPVSPGDTHSVGGVMSRPEETSSEGSGSKEGHKSHSSEKSKPTGGSKGGEKGTGGGAGGGASNVAHSSNPEGAKSAKSHASTANEAASSKVPESATSDPSSTAVSEAQSSAESSVSSLSRASLPSSASPLAVPNFFSRLSLTVVAATVPVKRALNRPLQRTLPRSGLLYVPATLTQPEDSQVPVNKKTVAKVGDSRLTQSRSIFGVLSGLFARFSILYVLIAVFWRCPSQPFSFQFRGDHDLLVCREIASIQEHVTPALAEFKTSARKHLDPYVGSYLDKAEEAWTYVKPALGQGATHAHTVFTTHVQPGARELAKQAHTWSLPHQRTLHKHYKKHMHPHVDAFHKAAKPYHDIYRRDVEPHVKTAWAKALEAHNSASHYYEHEIHPRIKEHLYNGYLFTRHTAYPAAHKHYFAHAHPHLAKLYRIANRWIDDMLVKYGLRHRSVFDSVMNNVKETYRQTGGDIEHRASSVRPGSSSSAKPAASERASAAPEVPPEAEPELEEFAEESAEDLQELQERLDAELTHVDERLGEQMTAVSRVIDAERKRLQEWIVKNRRLALLELPEAMESPYLYLNTEVFPRALDGLVDEFQDLARDLEDTDAPSEAWRAEFRAVSENLTESFLVAQYEVARRHLTDAIDTMKNRTAIEEPEIQKSVAAIRQQIRRAVSVYYDLMEAAEFQVTYLENQGWDKGLKRRARYFREDMHDFQQSLTPHGEPAVKGQLVLPNLEEERQEAMTSVNAVMWEFEKAFSNFTARIAERPALMLERAGVADLLYDMRETRHALTDLSVEGAKRAALRLRKYIGDANEKLGLPRKPTNPSFLLEVWDEPAIEGTEQDAIPTETATPRAWTSAEATYDPESTATFDAAMMNAPQGVLSSDETEASTAIPAAAPEAAPEATSDSASSETPAKATPAASADALADETPEAAASTTPGADDVLLARDEPSSSVQASATGTSMTFTKRVTSDAASASPSTYASSTTTTWTNPGASEETPASALSDPQADEEMGDDAAAVAADAAAMVARLLQGFTGESVDEAPSAADDESAASLAATSSQSVHDEL</sequence>
<keyword evidence="6" id="KW-1185">Reference proteome</keyword>
<feature type="transmembrane region" description="Helical" evidence="3">
    <location>
        <begin position="222"/>
        <end position="244"/>
    </location>
</feature>
<feature type="compositionally biased region" description="Low complexity" evidence="2">
    <location>
        <begin position="1055"/>
        <end position="1080"/>
    </location>
</feature>
<feature type="compositionally biased region" description="Gly residues" evidence="2">
    <location>
        <begin position="64"/>
        <end position="80"/>
    </location>
</feature>
<feature type="compositionally biased region" description="Low complexity" evidence="2">
    <location>
        <begin position="985"/>
        <end position="1009"/>
    </location>
</feature>
<dbReference type="AlphaFoldDB" id="A0AAF0DZ64"/>
<feature type="region of interest" description="Disordered" evidence="2">
    <location>
        <begin position="894"/>
        <end position="954"/>
    </location>
</feature>
<keyword evidence="4" id="KW-0732">Signal</keyword>
<keyword evidence="1" id="KW-0175">Coiled coil</keyword>
<keyword evidence="3" id="KW-0472">Membrane</keyword>
<accession>A0AAF0DZ64</accession>
<feature type="compositionally biased region" description="Low complexity" evidence="2">
    <location>
        <begin position="118"/>
        <end position="127"/>
    </location>
</feature>
<dbReference type="SUPFAM" id="SSF58113">
    <property type="entry name" value="Apolipoprotein A-I"/>
    <property type="match status" value="1"/>
</dbReference>
<feature type="compositionally biased region" description="Basic and acidic residues" evidence="2">
    <location>
        <begin position="46"/>
        <end position="60"/>
    </location>
</feature>
<feature type="chain" id="PRO_5042191344" evidence="4">
    <location>
        <begin position="19"/>
        <end position="1080"/>
    </location>
</feature>
<name>A0AAF0DZ64_9BASI</name>
<feature type="region of interest" description="Disordered" evidence="2">
    <location>
        <begin position="856"/>
        <end position="875"/>
    </location>
</feature>
<dbReference type="Proteomes" id="UP001214603">
    <property type="component" value="Chromosome 1"/>
</dbReference>
<proteinExistence type="predicted"/>
<feature type="coiled-coil region" evidence="1">
    <location>
        <begin position="521"/>
        <end position="548"/>
    </location>
</feature>
<feature type="region of interest" description="Disordered" evidence="2">
    <location>
        <begin position="1053"/>
        <end position="1080"/>
    </location>
</feature>
<feature type="region of interest" description="Disordered" evidence="2">
    <location>
        <begin position="22"/>
        <end position="127"/>
    </location>
</feature>
<evidence type="ECO:0000256" key="2">
    <source>
        <dbReference type="SAM" id="MobiDB-lite"/>
    </source>
</evidence>
<evidence type="ECO:0000256" key="1">
    <source>
        <dbReference type="SAM" id="Coils"/>
    </source>
</evidence>
<feature type="region of interest" description="Disordered" evidence="2">
    <location>
        <begin position="983"/>
        <end position="1031"/>
    </location>
</feature>